<name>A0AB34X1K2_9ACTO</name>
<dbReference type="InterPro" id="IPR011010">
    <property type="entry name" value="DNA_brk_join_enz"/>
</dbReference>
<reference evidence="4 5" key="1">
    <citation type="submission" date="2016-01" db="EMBL/GenBank/DDBJ databases">
        <authorList>
            <person name="Mitreva M."/>
            <person name="Pepin K.H."/>
            <person name="Mihindukulasuriya K.A."/>
            <person name="Fulton R."/>
            <person name="Fronick C."/>
            <person name="O'Laughlin M."/>
            <person name="Miner T."/>
            <person name="Herter B."/>
            <person name="Rosa B.A."/>
            <person name="Cordes M."/>
            <person name="Tomlinson C."/>
            <person name="Wollam A."/>
            <person name="Palsikar V.B."/>
            <person name="Mardis E.R."/>
            <person name="Wilson R.K."/>
        </authorList>
    </citation>
    <scope>NUCLEOTIDE SEQUENCE [LARGE SCALE GENOMIC DNA]</scope>
    <source>
        <strain evidence="4 5">DNF00696</strain>
    </source>
</reference>
<protein>
    <submittedName>
        <fullName evidence="4">Site-specific recombinase, phage integrase family</fullName>
    </submittedName>
</protein>
<dbReference type="EMBL" id="LSDN01000003">
    <property type="protein sequence ID" value="KXB82013.1"/>
    <property type="molecule type" value="Genomic_DNA"/>
</dbReference>
<gene>
    <name evidence="4" type="ORF">HMPREF1862_00076</name>
</gene>
<proteinExistence type="predicted"/>
<evidence type="ECO:0000313" key="4">
    <source>
        <dbReference type="EMBL" id="KXB82013.1"/>
    </source>
</evidence>
<evidence type="ECO:0000256" key="2">
    <source>
        <dbReference type="ARBA" id="ARBA00023172"/>
    </source>
</evidence>
<dbReference type="GO" id="GO:0015074">
    <property type="term" value="P:DNA integration"/>
    <property type="evidence" value="ECO:0007669"/>
    <property type="project" value="InterPro"/>
</dbReference>
<dbReference type="Pfam" id="PF13102">
    <property type="entry name" value="Phage_int_SAM_5"/>
    <property type="match status" value="1"/>
</dbReference>
<evidence type="ECO:0000256" key="1">
    <source>
        <dbReference type="ARBA" id="ARBA00023125"/>
    </source>
</evidence>
<evidence type="ECO:0000259" key="3">
    <source>
        <dbReference type="PROSITE" id="PS51898"/>
    </source>
</evidence>
<feature type="domain" description="Tyr recombinase" evidence="3">
    <location>
        <begin position="131"/>
        <end position="316"/>
    </location>
</feature>
<dbReference type="InterPro" id="IPR013762">
    <property type="entry name" value="Integrase-like_cat_sf"/>
</dbReference>
<dbReference type="GO" id="GO:0006310">
    <property type="term" value="P:DNA recombination"/>
    <property type="evidence" value="ECO:0007669"/>
    <property type="project" value="UniProtKB-KW"/>
</dbReference>
<dbReference type="InterPro" id="IPR002104">
    <property type="entry name" value="Integrase_catalytic"/>
</dbReference>
<dbReference type="InterPro" id="IPR050090">
    <property type="entry name" value="Tyrosine_recombinase_XerCD"/>
</dbReference>
<dbReference type="Pfam" id="PF00589">
    <property type="entry name" value="Phage_integrase"/>
    <property type="match status" value="1"/>
</dbReference>
<dbReference type="Proteomes" id="UP000070572">
    <property type="component" value="Unassembled WGS sequence"/>
</dbReference>
<dbReference type="SUPFAM" id="SSF56349">
    <property type="entry name" value="DNA breaking-rejoining enzymes"/>
    <property type="match status" value="1"/>
</dbReference>
<dbReference type="GO" id="GO:0003677">
    <property type="term" value="F:DNA binding"/>
    <property type="evidence" value="ECO:0007669"/>
    <property type="project" value="UniProtKB-KW"/>
</dbReference>
<keyword evidence="1" id="KW-0238">DNA-binding</keyword>
<dbReference type="PANTHER" id="PTHR30349">
    <property type="entry name" value="PHAGE INTEGRASE-RELATED"/>
    <property type="match status" value="1"/>
</dbReference>
<evidence type="ECO:0000313" key="5">
    <source>
        <dbReference type="Proteomes" id="UP000070572"/>
    </source>
</evidence>
<sequence>MTLQKAAILTGDLELNKIAYGKEAQAKDVPFSDLADERLETKKKEVAYSSYKQFKSWHKILSDYFKGKTIRQIVEKDVKEFIDTQMKRVSKQTVLQYVVTLKGILDLAVDKGIISENPAKTSLIPKGGSKTRAKYTLEDGELEKLITVSTESFRLAIYLGAVLGLRRGEIRGLKTSDLKDGVLSIRRSWGEVSEGVSGYKPTKTEGSNRDVPVPDWLVKKWNEHLSKFAADEVVFPGRDGSPISSDAFHDRWSKAKKDAKVNPEMHFHDLRGYAGTEFVKKGATEREVMALLGHTSTQVSISYQKATLSALSEVMEGRRK</sequence>
<dbReference type="Gene3D" id="1.10.443.10">
    <property type="entry name" value="Intergrase catalytic core"/>
    <property type="match status" value="1"/>
</dbReference>
<dbReference type="CDD" id="cd01189">
    <property type="entry name" value="INT_ICEBs1_C_like"/>
    <property type="match status" value="1"/>
</dbReference>
<accession>A0AB34X1K2</accession>
<dbReference type="InterPro" id="IPR010998">
    <property type="entry name" value="Integrase_recombinase_N"/>
</dbReference>
<keyword evidence="2" id="KW-0233">DNA recombination</keyword>
<dbReference type="InterPro" id="IPR025269">
    <property type="entry name" value="SAM-like_dom"/>
</dbReference>
<dbReference type="PROSITE" id="PS51898">
    <property type="entry name" value="TYR_RECOMBINASE"/>
    <property type="match status" value="1"/>
</dbReference>
<dbReference type="PANTHER" id="PTHR30349:SF94">
    <property type="entry name" value="INTEGRASE_RECOMBINASE HI_1414-RELATED"/>
    <property type="match status" value="1"/>
</dbReference>
<comment type="caution">
    <text evidence="4">The sequence shown here is derived from an EMBL/GenBank/DDBJ whole genome shotgun (WGS) entry which is preliminary data.</text>
</comment>
<dbReference type="Gene3D" id="1.10.150.130">
    <property type="match status" value="1"/>
</dbReference>
<dbReference type="AlphaFoldDB" id="A0AB34X1K2"/>
<organism evidence="4 5">
    <name type="scientific">Varibaculum cambriense</name>
    <dbReference type="NCBI Taxonomy" id="184870"/>
    <lineage>
        <taxon>Bacteria</taxon>
        <taxon>Bacillati</taxon>
        <taxon>Actinomycetota</taxon>
        <taxon>Actinomycetes</taxon>
        <taxon>Actinomycetales</taxon>
        <taxon>Actinomycetaceae</taxon>
        <taxon>Varibaculum</taxon>
    </lineage>
</organism>